<dbReference type="Proteomes" id="UP001596233">
    <property type="component" value="Unassembled WGS sequence"/>
</dbReference>
<evidence type="ECO:0000256" key="11">
    <source>
        <dbReference type="ARBA" id="ARBA00093617"/>
    </source>
</evidence>
<accession>A0ABW1V3R6</accession>
<comment type="similarity">
    <text evidence="10">Belongs to the glycosyltransferase 87 family.</text>
</comment>
<feature type="transmembrane region" description="Helical" evidence="13">
    <location>
        <begin position="142"/>
        <end position="160"/>
    </location>
</feature>
<proteinExistence type="inferred from homology"/>
<dbReference type="InterPro" id="IPR008979">
    <property type="entry name" value="Galactose-bd-like_sf"/>
</dbReference>
<organism evidence="15 16">
    <name type="scientific">Paenibacillus septentrionalis</name>
    <dbReference type="NCBI Taxonomy" id="429342"/>
    <lineage>
        <taxon>Bacteria</taxon>
        <taxon>Bacillati</taxon>
        <taxon>Bacillota</taxon>
        <taxon>Bacilli</taxon>
        <taxon>Bacillales</taxon>
        <taxon>Paenibacillaceae</taxon>
        <taxon>Paenibacillus</taxon>
    </lineage>
</organism>
<evidence type="ECO:0000256" key="5">
    <source>
        <dbReference type="ARBA" id="ARBA00022676"/>
    </source>
</evidence>
<feature type="transmembrane region" description="Helical" evidence="13">
    <location>
        <begin position="83"/>
        <end position="102"/>
    </location>
</feature>
<dbReference type="RefSeq" id="WP_379233186.1">
    <property type="nucleotide sequence ID" value="NZ_JBHSTE010000002.1"/>
</dbReference>
<feature type="transmembrane region" description="Helical" evidence="13">
    <location>
        <begin position="276"/>
        <end position="296"/>
    </location>
</feature>
<keyword evidence="5" id="KW-0328">Glycosyltransferase</keyword>
<comment type="subcellular location">
    <subcellularLocation>
        <location evidence="1">Cell membrane</location>
        <topology evidence="1">Multi-pass membrane protein</topology>
    </subcellularLocation>
</comment>
<keyword evidence="6" id="KW-0808">Transferase</keyword>
<keyword evidence="8 13" id="KW-1133">Transmembrane helix</keyword>
<feature type="transmembrane region" description="Helical" evidence="13">
    <location>
        <begin position="833"/>
        <end position="854"/>
    </location>
</feature>
<feature type="transmembrane region" description="Helical" evidence="13">
    <location>
        <begin position="780"/>
        <end position="798"/>
    </location>
</feature>
<feature type="transmembrane region" description="Helical" evidence="13">
    <location>
        <begin position="1011"/>
        <end position="1028"/>
    </location>
</feature>
<reference evidence="16" key="1">
    <citation type="journal article" date="2019" name="Int. J. Syst. Evol. Microbiol.">
        <title>The Global Catalogue of Microorganisms (GCM) 10K type strain sequencing project: providing services to taxonomists for standard genome sequencing and annotation.</title>
        <authorList>
            <consortium name="The Broad Institute Genomics Platform"/>
            <consortium name="The Broad Institute Genome Sequencing Center for Infectious Disease"/>
            <person name="Wu L."/>
            <person name="Ma J."/>
        </authorList>
    </citation>
    <scope>NUCLEOTIDE SEQUENCE [LARGE SCALE GENOMIC DNA]</scope>
    <source>
        <strain evidence="16">PCU 280</strain>
    </source>
</reference>
<feature type="transmembrane region" description="Helical" evidence="13">
    <location>
        <begin position="346"/>
        <end position="366"/>
    </location>
</feature>
<feature type="transmembrane region" description="Helical" evidence="13">
    <location>
        <begin position="987"/>
        <end position="1004"/>
    </location>
</feature>
<feature type="transmembrane region" description="Helical" evidence="13">
    <location>
        <begin position="419"/>
        <end position="438"/>
    </location>
</feature>
<feature type="transmembrane region" description="Helical" evidence="13">
    <location>
        <begin position="316"/>
        <end position="334"/>
    </location>
</feature>
<feature type="transmembrane region" description="Helical" evidence="13">
    <location>
        <begin position="216"/>
        <end position="236"/>
    </location>
</feature>
<gene>
    <name evidence="15" type="ORF">ACFP56_08320</name>
</gene>
<dbReference type="Pfam" id="PF02366">
    <property type="entry name" value="PMT"/>
    <property type="match status" value="1"/>
</dbReference>
<feature type="domain" description="F5/8 type C" evidence="14">
    <location>
        <begin position="547"/>
        <end position="642"/>
    </location>
</feature>
<feature type="transmembrane region" description="Helical" evidence="13">
    <location>
        <begin position="166"/>
        <end position="185"/>
    </location>
</feature>
<evidence type="ECO:0000256" key="1">
    <source>
        <dbReference type="ARBA" id="ARBA00004651"/>
    </source>
</evidence>
<feature type="transmembrane region" description="Helical" evidence="13">
    <location>
        <begin position="757"/>
        <end position="774"/>
    </location>
</feature>
<evidence type="ECO:0000256" key="7">
    <source>
        <dbReference type="ARBA" id="ARBA00022692"/>
    </source>
</evidence>
<evidence type="ECO:0000259" key="14">
    <source>
        <dbReference type="PROSITE" id="PS50022"/>
    </source>
</evidence>
<evidence type="ECO:0000256" key="3">
    <source>
        <dbReference type="ARBA" id="ARBA00007222"/>
    </source>
</evidence>
<evidence type="ECO:0000256" key="13">
    <source>
        <dbReference type="SAM" id="Phobius"/>
    </source>
</evidence>
<feature type="transmembrane region" description="Helical" evidence="13">
    <location>
        <begin position="729"/>
        <end position="750"/>
    </location>
</feature>
<feature type="transmembrane region" description="Helical" evidence="13">
    <location>
        <begin position="1064"/>
        <end position="1084"/>
    </location>
</feature>
<dbReference type="InterPro" id="IPR000421">
    <property type="entry name" value="FA58C"/>
</dbReference>
<dbReference type="InterPro" id="IPR027005">
    <property type="entry name" value="PMT-like"/>
</dbReference>
<dbReference type="EMBL" id="JBHSTE010000002">
    <property type="protein sequence ID" value="MFC6332628.1"/>
    <property type="molecule type" value="Genomic_DNA"/>
</dbReference>
<evidence type="ECO:0000256" key="9">
    <source>
        <dbReference type="ARBA" id="ARBA00023136"/>
    </source>
</evidence>
<feature type="transmembrane region" description="Helical" evidence="13">
    <location>
        <begin position="887"/>
        <end position="913"/>
    </location>
</feature>
<evidence type="ECO:0000256" key="10">
    <source>
        <dbReference type="ARBA" id="ARBA00024033"/>
    </source>
</evidence>
<evidence type="ECO:0000256" key="8">
    <source>
        <dbReference type="ARBA" id="ARBA00022989"/>
    </source>
</evidence>
<feature type="transmembrane region" description="Helical" evidence="13">
    <location>
        <begin position="373"/>
        <end position="390"/>
    </location>
</feature>
<dbReference type="Gene3D" id="2.60.120.260">
    <property type="entry name" value="Galactose-binding domain-like"/>
    <property type="match status" value="1"/>
</dbReference>
<dbReference type="InterPro" id="IPR032421">
    <property type="entry name" value="PMT_4TMC"/>
</dbReference>
<feature type="transmembrane region" description="Helical" evidence="13">
    <location>
        <begin position="192"/>
        <end position="210"/>
    </location>
</feature>
<feature type="transmembrane region" description="Helical" evidence="13">
    <location>
        <begin position="45"/>
        <end position="62"/>
    </location>
</feature>
<evidence type="ECO:0000313" key="16">
    <source>
        <dbReference type="Proteomes" id="UP001596233"/>
    </source>
</evidence>
<dbReference type="SUPFAM" id="SSF49785">
    <property type="entry name" value="Galactose-binding domain-like"/>
    <property type="match status" value="1"/>
</dbReference>
<dbReference type="InterPro" id="IPR003342">
    <property type="entry name" value="ArnT-like_N"/>
</dbReference>
<comment type="pathway">
    <text evidence="2">Protein modification; protein glycosylation.</text>
</comment>
<evidence type="ECO:0000256" key="4">
    <source>
        <dbReference type="ARBA" id="ARBA00022475"/>
    </source>
</evidence>
<dbReference type="Pfam" id="PF16192">
    <property type="entry name" value="PMT_4TMC"/>
    <property type="match status" value="1"/>
</dbReference>
<keyword evidence="7 13" id="KW-0812">Transmembrane</keyword>
<dbReference type="InterPro" id="IPR018584">
    <property type="entry name" value="GT87"/>
</dbReference>
<evidence type="ECO:0000313" key="15">
    <source>
        <dbReference type="EMBL" id="MFC6332628.1"/>
    </source>
</evidence>
<keyword evidence="16" id="KW-1185">Reference proteome</keyword>
<evidence type="ECO:0000256" key="6">
    <source>
        <dbReference type="ARBA" id="ARBA00022679"/>
    </source>
</evidence>
<feature type="transmembrane region" description="Helical" evidence="13">
    <location>
        <begin position="243"/>
        <end position="270"/>
    </location>
</feature>
<comment type="caution">
    <text evidence="15">The sequence shown here is derived from an EMBL/GenBank/DDBJ whole genome shotgun (WGS) entry which is preliminary data.</text>
</comment>
<name>A0ABW1V3R6_9BACL</name>
<dbReference type="PROSITE" id="PS50022">
    <property type="entry name" value="FA58C_3"/>
    <property type="match status" value="1"/>
</dbReference>
<evidence type="ECO:0000256" key="12">
    <source>
        <dbReference type="ARBA" id="ARBA00093644"/>
    </source>
</evidence>
<keyword evidence="4" id="KW-1003">Cell membrane</keyword>
<dbReference type="Pfam" id="PF09594">
    <property type="entry name" value="GT87"/>
    <property type="match status" value="1"/>
</dbReference>
<feature type="transmembrane region" description="Helical" evidence="13">
    <location>
        <begin position="1034"/>
        <end position="1052"/>
    </location>
</feature>
<keyword evidence="9 13" id="KW-0472">Membrane</keyword>
<feature type="transmembrane region" description="Helical" evidence="13">
    <location>
        <begin position="521"/>
        <end position="540"/>
    </location>
</feature>
<protein>
    <recommendedName>
        <fullName evidence="11">Polyprenol-phosphate-mannose--protein mannosyltransferase</fullName>
    </recommendedName>
    <alternativeName>
        <fullName evidence="12">Protein O-mannosyltransferase</fullName>
    </alternativeName>
</protein>
<evidence type="ECO:0000256" key="2">
    <source>
        <dbReference type="ARBA" id="ARBA00004922"/>
    </source>
</evidence>
<feature type="transmembrane region" description="Helical" evidence="13">
    <location>
        <begin position="450"/>
        <end position="474"/>
    </location>
</feature>
<comment type="similarity">
    <text evidence="3">Belongs to the glycosyltransferase 39 family.</text>
</comment>
<feature type="transmembrane region" description="Helical" evidence="13">
    <location>
        <begin position="810"/>
        <end position="827"/>
    </location>
</feature>
<sequence>MKQRLIALMQPQSTRIVTTSMLLVALMLYALPAFAQETEAVPRISILIPLFSIGLYSLFILFNHNVFFRDYKLHETSMLEKRVLLIGAALGVGFLLRLYLAATNEGYVNDLALFHYWGNYAFREGLLNLYHGDFFLDYPPGYIYVLYVIAALQHVFQITYGGAEFLVLYKLPTLLIDIIASYYIYKQAIKKLSFPISFGLMLLYLFNPVVLLDGAVWGQVDSIFTLLIVVSIGLFIDGKMSKASFVFALAALTKPQAFIFMPVVLLALLYSKRWKAVATCAAWGFGTFLLFSLPLFLRGGGLLQLIDLYRGTLSSYSYATLNAFNSYMLLNFNWVSNDHTFAGVPLAVYGMLAVFAAVAYAAYIGLMAKAKHRALFFVGAALIVIVFMFVTKMHERYMFAAIMLLIMAFIQSGDRRLLYISYGFTMTNTLNLYVVLAFSNTTTFVPNDGVAILCSIANVVMTLLLLYVGHDVYVKERIKRLQTREKPEQLESAQKLVLSVKETEGKLLDPWRHIGMTRKDWMIVGAVTAVYIVLALFNLGSMNGPKTVWQPATNNDYIVFDLGESKPLQRVISFGGVGSGEYRYSFSNDGVNWNGEQTINHDHVAVFLWKEADLAITARYMKLQAATTGFSLHEIGIFEQGSETPLPLRISDVHEPQGAARGAAAHLIDEQTIVPYHHTYMVGSYFDEIYHARTAYEHLEGLKAYESTHPPLGKLLIAIGIQLFGLSPFGWRIVGALCGAVMLPIIYMMAKAILRKTSYAAGAMLLYAVDFMHFTQTRIATIDVYAVLFIMLMFYCMNRYFAMNFYRDRLLKTFIPLGLAGMFFGLGTASKWIVLYGGAGLAIMLVISLIRRYLEYRSAGFLLRSGDAEQAGGLELSEQARSIRSKFVPYTISTIAICVLFYIVIPFGIYALANIPVLKPLEGGFSIKALIDYQVNMFNYHSNLVSAHPFSSTWWEWPFMKRPVWYFLDSAPMEGMRSTIAVLGNPLIWWIGIFTMLATTIISIRRNDQMAWMLGIAYFSQYVPWMLVPRETFLYHYFAMVPFMIVSILYIFKLLEEKYRWSRYVRYAYISAAVVLFVMFYPVLSGMPAPESYIMLLRWFPSWVF</sequence>
<dbReference type="PANTHER" id="PTHR10050">
    <property type="entry name" value="DOLICHYL-PHOSPHATE-MANNOSE--PROTEIN MANNOSYLTRANSFERASE"/>
    <property type="match status" value="1"/>
</dbReference>